<gene>
    <name evidence="2" type="ORF">AVDCRST_MAG37-1836</name>
</gene>
<evidence type="ECO:0000256" key="1">
    <source>
        <dbReference type="SAM" id="MobiDB-lite"/>
    </source>
</evidence>
<organism evidence="2">
    <name type="scientific">uncultured Rubrobacteraceae bacterium</name>
    <dbReference type="NCBI Taxonomy" id="349277"/>
    <lineage>
        <taxon>Bacteria</taxon>
        <taxon>Bacillati</taxon>
        <taxon>Actinomycetota</taxon>
        <taxon>Rubrobacteria</taxon>
        <taxon>Rubrobacterales</taxon>
        <taxon>Rubrobacteraceae</taxon>
        <taxon>environmental samples</taxon>
    </lineage>
</organism>
<feature type="non-terminal residue" evidence="2">
    <location>
        <position position="81"/>
    </location>
</feature>
<feature type="non-terminal residue" evidence="2">
    <location>
        <position position="1"/>
    </location>
</feature>
<dbReference type="AlphaFoldDB" id="A0A6J4QIT4"/>
<proteinExistence type="predicted"/>
<sequence length="81" mass="9471">WRLSGSRRKSRSMPRRSRKLRSDCARERPRAWLRGTRFPLRTPTARRVHWWWTPQPSAWIGWSGSSGGCGVSLCLATPHRD</sequence>
<reference evidence="2" key="1">
    <citation type="submission" date="2020-02" db="EMBL/GenBank/DDBJ databases">
        <authorList>
            <person name="Meier V. D."/>
        </authorList>
    </citation>
    <scope>NUCLEOTIDE SEQUENCE</scope>
    <source>
        <strain evidence="2">AVDCRST_MAG37</strain>
    </source>
</reference>
<evidence type="ECO:0000313" key="2">
    <source>
        <dbReference type="EMBL" id="CAA9446094.1"/>
    </source>
</evidence>
<dbReference type="EMBL" id="CADCVD010000086">
    <property type="protein sequence ID" value="CAA9446094.1"/>
    <property type="molecule type" value="Genomic_DNA"/>
</dbReference>
<accession>A0A6J4QIT4</accession>
<protein>
    <submittedName>
        <fullName evidence="2">Uncharacterized protein</fullName>
    </submittedName>
</protein>
<feature type="region of interest" description="Disordered" evidence="1">
    <location>
        <begin position="1"/>
        <end position="23"/>
    </location>
</feature>
<name>A0A6J4QIT4_9ACTN</name>
<feature type="compositionally biased region" description="Basic residues" evidence="1">
    <location>
        <begin position="1"/>
        <end position="19"/>
    </location>
</feature>